<comment type="caution">
    <text evidence="1">The sequence shown here is derived from an EMBL/GenBank/DDBJ whole genome shotgun (WGS) entry which is preliminary data.</text>
</comment>
<gene>
    <name evidence="1" type="ORF">RZO27_03355</name>
</gene>
<evidence type="ECO:0000313" key="2">
    <source>
        <dbReference type="Proteomes" id="UP001186159"/>
    </source>
</evidence>
<dbReference type="AlphaFoldDB" id="A0ABD5GNF9"/>
<dbReference type="Proteomes" id="UP001186159">
    <property type="component" value="Unassembled WGS sequence"/>
</dbReference>
<name>A0ABD5GNF9_9LACT</name>
<sequence>METKELTWDYDFKKILLGDTAYDSNKNEVIKNILLAKDFSNYVDSKSDYNKFYQGHIENYQVIEIIFKEVFQKVNGSHKDVMNSFWTTYKFFLQIEYPDIFTPVGSLRNKNPLKKNINLIVSKVSNAYPPFDSKKHQIIHQKYICYYKKYFPQLNVKEGDTWNQFLMENFNQFDKVHLCLELVQFAKLTHSIGNIAVVPKDFNASRYLPYLDYWDLSLNSLKKCMPAYNSWDSFVDSHYLNNYVDEHYNVLPFWENHFKRTNPTTREEIIMFLTKANFCIENRGKKILSQIRKKNNDESI</sequence>
<protein>
    <submittedName>
        <fullName evidence="1">Uncharacterized protein</fullName>
    </submittedName>
</protein>
<dbReference type="EMBL" id="JAWHVN010000024">
    <property type="protein sequence ID" value="MDV2618167.1"/>
    <property type="molecule type" value="Genomic_DNA"/>
</dbReference>
<dbReference type="RefSeq" id="WP_308859139.1">
    <property type="nucleotide sequence ID" value="NZ_JAVFYY010000001.1"/>
</dbReference>
<reference evidence="1 2" key="1">
    <citation type="submission" date="2023-10" db="EMBL/GenBank/DDBJ databases">
        <title>Production of high quality cheese from raw caw milk (raw cheese).</title>
        <authorList>
            <person name="Samouris G."/>
        </authorList>
    </citation>
    <scope>NUCLEOTIDE SEQUENCE [LARGE SCALE GENOMIC DNA]</scope>
    <source>
        <strain evidence="1 2">MRS-5</strain>
    </source>
</reference>
<organism evidence="1 2">
    <name type="scientific">Lactococcus lactis</name>
    <dbReference type="NCBI Taxonomy" id="1358"/>
    <lineage>
        <taxon>Bacteria</taxon>
        <taxon>Bacillati</taxon>
        <taxon>Bacillota</taxon>
        <taxon>Bacilli</taxon>
        <taxon>Lactobacillales</taxon>
        <taxon>Streptococcaceae</taxon>
        <taxon>Lactococcus</taxon>
    </lineage>
</organism>
<accession>A0ABD5GNF9</accession>
<evidence type="ECO:0000313" key="1">
    <source>
        <dbReference type="EMBL" id="MDV2618167.1"/>
    </source>
</evidence>
<proteinExistence type="predicted"/>